<evidence type="ECO:0000313" key="8">
    <source>
        <dbReference type="Proteomes" id="UP000799640"/>
    </source>
</evidence>
<dbReference type="PROSITE" id="PS00383">
    <property type="entry name" value="TYR_PHOSPHATASE_1"/>
    <property type="match status" value="1"/>
</dbReference>
<dbReference type="PANTHER" id="PTHR31126">
    <property type="entry name" value="TYROSINE-PROTEIN PHOSPHATASE"/>
    <property type="match status" value="1"/>
</dbReference>
<dbReference type="PRINTS" id="PR01911">
    <property type="entry name" value="PFDSPHPHTASE"/>
</dbReference>
<dbReference type="GO" id="GO:0052840">
    <property type="term" value="F:inositol diphosphate tetrakisphosphate diphosphatase activity"/>
    <property type="evidence" value="ECO:0007669"/>
    <property type="project" value="TreeGrafter"/>
</dbReference>
<evidence type="ECO:0000256" key="1">
    <source>
        <dbReference type="ARBA" id="ARBA00004496"/>
    </source>
</evidence>
<comment type="catalytic activity">
    <reaction evidence="5">
        <text>6-diphospho-1D-myo-inositol pentakisphosphate + H2O = 1D-myo-inositol hexakisphosphate + phosphate + H(+)</text>
        <dbReference type="Rhea" id="RHEA:79703"/>
        <dbReference type="ChEBI" id="CHEBI:15377"/>
        <dbReference type="ChEBI" id="CHEBI:15378"/>
        <dbReference type="ChEBI" id="CHEBI:43474"/>
        <dbReference type="ChEBI" id="CHEBI:58130"/>
        <dbReference type="ChEBI" id="CHEBI:230534"/>
        <dbReference type="EC" id="3.6.1.52"/>
    </reaction>
    <physiologicalReaction direction="left-to-right" evidence="5">
        <dbReference type="Rhea" id="RHEA:79704"/>
    </physiologicalReaction>
</comment>
<reference evidence="7" key="1">
    <citation type="journal article" date="2020" name="Stud. Mycol.">
        <title>101 Dothideomycetes genomes: a test case for predicting lifestyles and emergence of pathogens.</title>
        <authorList>
            <person name="Haridas S."/>
            <person name="Albert R."/>
            <person name="Binder M."/>
            <person name="Bloem J."/>
            <person name="Labutti K."/>
            <person name="Salamov A."/>
            <person name="Andreopoulos B."/>
            <person name="Baker S."/>
            <person name="Barry K."/>
            <person name="Bills G."/>
            <person name="Bluhm B."/>
            <person name="Cannon C."/>
            <person name="Castanera R."/>
            <person name="Culley D."/>
            <person name="Daum C."/>
            <person name="Ezra D."/>
            <person name="Gonzalez J."/>
            <person name="Henrissat B."/>
            <person name="Kuo A."/>
            <person name="Liang C."/>
            <person name="Lipzen A."/>
            <person name="Lutzoni F."/>
            <person name="Magnuson J."/>
            <person name="Mondo S."/>
            <person name="Nolan M."/>
            <person name="Ohm R."/>
            <person name="Pangilinan J."/>
            <person name="Park H.-J."/>
            <person name="Ramirez L."/>
            <person name="Alfaro M."/>
            <person name="Sun H."/>
            <person name="Tritt A."/>
            <person name="Yoshinaga Y."/>
            <person name="Zwiers L.-H."/>
            <person name="Turgeon B."/>
            <person name="Goodwin S."/>
            <person name="Spatafora J."/>
            <person name="Crous P."/>
            <person name="Grigoriev I."/>
        </authorList>
    </citation>
    <scope>NUCLEOTIDE SEQUENCE</scope>
    <source>
        <strain evidence="7">CBS 262.69</strain>
    </source>
</reference>
<dbReference type="AlphaFoldDB" id="A0A6G1HTK0"/>
<dbReference type="Gene3D" id="3.90.190.10">
    <property type="entry name" value="Protein tyrosine phosphatase superfamily"/>
    <property type="match status" value="1"/>
</dbReference>
<dbReference type="GO" id="GO:0016791">
    <property type="term" value="F:phosphatase activity"/>
    <property type="evidence" value="ECO:0007669"/>
    <property type="project" value="InterPro"/>
</dbReference>
<accession>A0A6G1HTK0</accession>
<feature type="region of interest" description="Disordered" evidence="6">
    <location>
        <begin position="33"/>
        <end position="61"/>
    </location>
</feature>
<evidence type="ECO:0000256" key="5">
    <source>
        <dbReference type="ARBA" id="ARBA00048424"/>
    </source>
</evidence>
<evidence type="ECO:0000256" key="2">
    <source>
        <dbReference type="ARBA" id="ARBA00022490"/>
    </source>
</evidence>
<keyword evidence="2" id="KW-0963">Cytoplasm</keyword>
<dbReference type="Proteomes" id="UP000799640">
    <property type="component" value="Unassembled WGS sequence"/>
</dbReference>
<keyword evidence="3" id="KW-0378">Hydrolase</keyword>
<dbReference type="FunFam" id="3.90.190.10:FF:000035">
    <property type="entry name" value="Tyrosine phosphatase, putative"/>
    <property type="match status" value="1"/>
</dbReference>
<evidence type="ECO:0000256" key="3">
    <source>
        <dbReference type="ARBA" id="ARBA00022801"/>
    </source>
</evidence>
<keyword evidence="8" id="KW-1185">Reference proteome</keyword>
<dbReference type="OrthoDB" id="6375174at2759"/>
<protein>
    <submittedName>
        <fullName evidence="7">Uncharacterized protein</fullName>
    </submittedName>
</protein>
<evidence type="ECO:0000256" key="6">
    <source>
        <dbReference type="SAM" id="MobiDB-lite"/>
    </source>
</evidence>
<dbReference type="Pfam" id="PF03162">
    <property type="entry name" value="Y_phosphatase2"/>
    <property type="match status" value="1"/>
</dbReference>
<dbReference type="PANTHER" id="PTHR31126:SF48">
    <property type="entry name" value="INOSITOL PHOSPHATASE SIW14"/>
    <property type="match status" value="1"/>
</dbReference>
<comment type="catalytic activity">
    <reaction evidence="4">
        <text>3,5-bis(diphospho)-1D-myo-inositol 1,2,4,6-tetrakisphosphate + H2O = 3-diphospho-1D-myo-inositol 1,2,4,5,6-pentakisphosphate + phosphate + 2 H(+)</text>
        <dbReference type="Rhea" id="RHEA:56312"/>
        <dbReference type="ChEBI" id="CHEBI:15377"/>
        <dbReference type="ChEBI" id="CHEBI:15378"/>
        <dbReference type="ChEBI" id="CHEBI:43474"/>
        <dbReference type="ChEBI" id="CHEBI:140372"/>
        <dbReference type="ChEBI" id="CHEBI:140374"/>
        <dbReference type="EC" id="3.6.1.52"/>
    </reaction>
    <physiologicalReaction direction="left-to-right" evidence="4">
        <dbReference type="Rhea" id="RHEA:56313"/>
    </physiologicalReaction>
</comment>
<organism evidence="7 8">
    <name type="scientific">Trichodelitschia bisporula</name>
    <dbReference type="NCBI Taxonomy" id="703511"/>
    <lineage>
        <taxon>Eukaryota</taxon>
        <taxon>Fungi</taxon>
        <taxon>Dikarya</taxon>
        <taxon>Ascomycota</taxon>
        <taxon>Pezizomycotina</taxon>
        <taxon>Dothideomycetes</taxon>
        <taxon>Dothideomycetes incertae sedis</taxon>
        <taxon>Phaeotrichales</taxon>
        <taxon>Phaeotrichaceae</taxon>
        <taxon>Trichodelitschia</taxon>
    </lineage>
</organism>
<dbReference type="SUPFAM" id="SSF52799">
    <property type="entry name" value="(Phosphotyrosine protein) phosphatases II"/>
    <property type="match status" value="1"/>
</dbReference>
<comment type="subcellular location">
    <subcellularLocation>
        <location evidence="1">Cytoplasm</location>
    </subcellularLocation>
</comment>
<evidence type="ECO:0000313" key="7">
    <source>
        <dbReference type="EMBL" id="KAF2399065.1"/>
    </source>
</evidence>
<dbReference type="EMBL" id="ML996698">
    <property type="protein sequence ID" value="KAF2399065.1"/>
    <property type="molecule type" value="Genomic_DNA"/>
</dbReference>
<dbReference type="InterPro" id="IPR029021">
    <property type="entry name" value="Prot-tyrosine_phosphatase-like"/>
</dbReference>
<evidence type="ECO:0000256" key="4">
    <source>
        <dbReference type="ARBA" id="ARBA00047562"/>
    </source>
</evidence>
<gene>
    <name evidence="7" type="ORF">EJ06DRAFT_557572</name>
</gene>
<proteinExistence type="predicted"/>
<sequence length="236" mass="26252">MSFIVSHHKGEAHHEDEDLLQAAAKGGVDITTKKSAGKADKGNLPVKRVPQAPDRLTPHIPPENFGAVIPGAVYRSSFPTKDNFSFLKSLKLKTILTLVPEPYPDEYVEFLNKAGIVQIIVPVPANKETVQMDDATIIKALGVVMDKTKHPLLIHCNKGKHRTGCVVGCLRKFQGDSMENIISEYHTYADPKARLLDEHFMHKFNERPLLWLAREGGRISPEGFLTPMRGQSRTKA</sequence>
<dbReference type="InterPro" id="IPR020428">
    <property type="entry name" value="PFA-DSPs"/>
</dbReference>
<name>A0A6G1HTK0_9PEZI</name>
<dbReference type="InterPro" id="IPR016130">
    <property type="entry name" value="Tyr_Pase_AS"/>
</dbReference>
<dbReference type="InterPro" id="IPR004861">
    <property type="entry name" value="Siw14-like"/>
</dbReference>
<dbReference type="GO" id="GO:0005737">
    <property type="term" value="C:cytoplasm"/>
    <property type="evidence" value="ECO:0007669"/>
    <property type="project" value="UniProtKB-SubCell"/>
</dbReference>